<keyword evidence="5" id="KW-0472">Membrane</keyword>
<evidence type="ECO:0000259" key="6">
    <source>
        <dbReference type="PROSITE" id="PS50847"/>
    </source>
</evidence>
<keyword evidence="3" id="KW-0732">Signal</keyword>
<protein>
    <recommendedName>
        <fullName evidence="6">Gram-positive cocci surface proteins LPxTG domain-containing protein</fullName>
    </recommendedName>
</protein>
<evidence type="ECO:0000313" key="8">
    <source>
        <dbReference type="Proteomes" id="UP001501495"/>
    </source>
</evidence>
<accession>A0ABP7XCD7</accession>
<gene>
    <name evidence="7" type="ORF">GCM10022215_07240</name>
</gene>
<dbReference type="EMBL" id="BAAAZH010000006">
    <property type="protein sequence ID" value="GAA4111453.1"/>
    <property type="molecule type" value="Genomic_DNA"/>
</dbReference>
<reference evidence="8" key="1">
    <citation type="journal article" date="2019" name="Int. J. Syst. Evol. Microbiol.">
        <title>The Global Catalogue of Microorganisms (GCM) 10K type strain sequencing project: providing services to taxonomists for standard genome sequencing and annotation.</title>
        <authorList>
            <consortium name="The Broad Institute Genomics Platform"/>
            <consortium name="The Broad Institute Genome Sequencing Center for Infectious Disease"/>
            <person name="Wu L."/>
            <person name="Ma J."/>
        </authorList>
    </citation>
    <scope>NUCLEOTIDE SEQUENCE [LARGE SCALE GENOMIC DNA]</scope>
    <source>
        <strain evidence="8">JCM 16703</strain>
    </source>
</reference>
<evidence type="ECO:0000256" key="5">
    <source>
        <dbReference type="SAM" id="Phobius"/>
    </source>
</evidence>
<evidence type="ECO:0000256" key="1">
    <source>
        <dbReference type="ARBA" id="ARBA00022512"/>
    </source>
</evidence>
<feature type="transmembrane region" description="Helical" evidence="5">
    <location>
        <begin position="84"/>
        <end position="103"/>
    </location>
</feature>
<name>A0ABP7XCD7_9ACTN</name>
<proteinExistence type="predicted"/>
<keyword evidence="1" id="KW-0134">Cell wall</keyword>
<evidence type="ECO:0000313" key="7">
    <source>
        <dbReference type="EMBL" id="GAA4111453.1"/>
    </source>
</evidence>
<organism evidence="7 8">
    <name type="scientific">Nocardioides fonticola</name>
    <dbReference type="NCBI Taxonomy" id="450363"/>
    <lineage>
        <taxon>Bacteria</taxon>
        <taxon>Bacillati</taxon>
        <taxon>Actinomycetota</taxon>
        <taxon>Actinomycetes</taxon>
        <taxon>Propionibacteriales</taxon>
        <taxon>Nocardioidaceae</taxon>
        <taxon>Nocardioides</taxon>
    </lineage>
</organism>
<dbReference type="Proteomes" id="UP001501495">
    <property type="component" value="Unassembled WGS sequence"/>
</dbReference>
<evidence type="ECO:0000256" key="4">
    <source>
        <dbReference type="ARBA" id="ARBA00023088"/>
    </source>
</evidence>
<dbReference type="PROSITE" id="PS50847">
    <property type="entry name" value="GRAM_POS_ANCHORING"/>
    <property type="match status" value="1"/>
</dbReference>
<feature type="domain" description="Gram-positive cocci surface proteins LPxTG" evidence="6">
    <location>
        <begin position="77"/>
        <end position="111"/>
    </location>
</feature>
<comment type="caution">
    <text evidence="7">The sequence shown here is derived from an EMBL/GenBank/DDBJ whole genome shotgun (WGS) entry which is preliminary data.</text>
</comment>
<keyword evidence="4" id="KW-0572">Peptidoglycan-anchor</keyword>
<dbReference type="InterPro" id="IPR019931">
    <property type="entry name" value="LPXTG_anchor"/>
</dbReference>
<keyword evidence="5" id="KW-0812">Transmembrane</keyword>
<keyword evidence="5" id="KW-1133">Transmembrane helix</keyword>
<sequence>MPHTSRLVAPAHRLALRALAVVGALVSALMATVLLATPALADYTGPYVPPTGTGPANGGTLPGGVGPADGQNGNGLLPNTGSEISLWLIALALALVVLGFALLRRSRRAAL</sequence>
<dbReference type="NCBIfam" id="TIGR01167">
    <property type="entry name" value="LPXTG_anchor"/>
    <property type="match status" value="1"/>
</dbReference>
<keyword evidence="2" id="KW-0964">Secreted</keyword>
<dbReference type="Pfam" id="PF00746">
    <property type="entry name" value="Gram_pos_anchor"/>
    <property type="match status" value="1"/>
</dbReference>
<keyword evidence="8" id="KW-1185">Reference proteome</keyword>
<evidence type="ECO:0000256" key="2">
    <source>
        <dbReference type="ARBA" id="ARBA00022525"/>
    </source>
</evidence>
<dbReference type="RefSeq" id="WP_344731861.1">
    <property type="nucleotide sequence ID" value="NZ_BAAAZH010000006.1"/>
</dbReference>
<evidence type="ECO:0000256" key="3">
    <source>
        <dbReference type="ARBA" id="ARBA00022729"/>
    </source>
</evidence>